<dbReference type="Pfam" id="PF00005">
    <property type="entry name" value="ABC_tran"/>
    <property type="match status" value="1"/>
</dbReference>
<evidence type="ECO:0000256" key="5">
    <source>
        <dbReference type="ARBA" id="ARBA00022906"/>
    </source>
</evidence>
<dbReference type="GO" id="GO:0006829">
    <property type="term" value="P:zinc ion transport"/>
    <property type="evidence" value="ECO:0007669"/>
    <property type="project" value="UniProtKB-KW"/>
</dbReference>
<keyword evidence="4 8" id="KW-0067">ATP-binding</keyword>
<dbReference type="InterPro" id="IPR003439">
    <property type="entry name" value="ABC_transporter-like_ATP-bd"/>
</dbReference>
<evidence type="ECO:0000313" key="9">
    <source>
        <dbReference type="Proteomes" id="UP000182983"/>
    </source>
</evidence>
<dbReference type="Proteomes" id="UP000182983">
    <property type="component" value="Unassembled WGS sequence"/>
</dbReference>
<evidence type="ECO:0000313" key="8">
    <source>
        <dbReference type="EMBL" id="SEH51177.1"/>
    </source>
</evidence>
<dbReference type="EMBL" id="FNWO01000012">
    <property type="protein sequence ID" value="SEH51177.1"/>
    <property type="molecule type" value="Genomic_DNA"/>
</dbReference>
<dbReference type="FunFam" id="3.40.50.300:FF:000134">
    <property type="entry name" value="Iron-enterobactin ABC transporter ATP-binding protein"/>
    <property type="match status" value="1"/>
</dbReference>
<dbReference type="PANTHER" id="PTHR42734:SF19">
    <property type="entry name" value="IRON COMPOUNDS ABC TRANSPORTER, ATP-BINDING PROTEIN"/>
    <property type="match status" value="1"/>
</dbReference>
<evidence type="ECO:0000256" key="2">
    <source>
        <dbReference type="ARBA" id="ARBA00022448"/>
    </source>
</evidence>
<dbReference type="InterPro" id="IPR027417">
    <property type="entry name" value="P-loop_NTPase"/>
</dbReference>
<dbReference type="OrthoDB" id="9806726at2"/>
<comment type="similarity">
    <text evidence="1">Belongs to the ABC transporter superfamily.</text>
</comment>
<keyword evidence="2" id="KW-0813">Transport</keyword>
<dbReference type="SMART" id="SM00382">
    <property type="entry name" value="AAA"/>
    <property type="match status" value="1"/>
</dbReference>
<proteinExistence type="inferred from homology"/>
<dbReference type="PANTHER" id="PTHR42734">
    <property type="entry name" value="METAL TRANSPORT SYSTEM ATP-BINDING PROTEIN TM_0124-RELATED"/>
    <property type="match status" value="1"/>
</dbReference>
<evidence type="ECO:0000256" key="6">
    <source>
        <dbReference type="ARBA" id="ARBA00023065"/>
    </source>
</evidence>
<name>A0A1H6IVQ7_MAGFU</name>
<evidence type="ECO:0000256" key="3">
    <source>
        <dbReference type="ARBA" id="ARBA00022741"/>
    </source>
</evidence>
<protein>
    <submittedName>
        <fullName evidence="8">Iron complex transport system ATP-binding protein</fullName>
    </submittedName>
</protein>
<keyword evidence="5" id="KW-0864">Zinc transport</keyword>
<evidence type="ECO:0000256" key="1">
    <source>
        <dbReference type="ARBA" id="ARBA00005417"/>
    </source>
</evidence>
<sequence>MASAPPLLELVGVACGYGTRTVLEDVSFTVGAGEILCLLGPNGVGKTTLFKTLLRLLPLRAGTLRVGGEDCAGWSARRFAQAVGYVPQAHSAPFPFVVRDVVAMGRAARLGVFGSPSCADMAVVDQALASLSIAHLAGRPYTEISGGERQLTLIARALVQGARVLVMDEPTSNLDYGNQIGVLDLVRDLAERDGLGVVMTSHDPNHALGYGARVATIGRDGAFAVGAPEVVITERYLRETYHVRSQVLCVPRPGGGEGRVCLPMGKEPASSCAGSV</sequence>
<accession>A0A1H6IVQ7</accession>
<gene>
    <name evidence="8" type="ORF">SAMN04244559_02696</name>
</gene>
<dbReference type="GO" id="GO:0016887">
    <property type="term" value="F:ATP hydrolysis activity"/>
    <property type="evidence" value="ECO:0007669"/>
    <property type="project" value="InterPro"/>
</dbReference>
<dbReference type="InterPro" id="IPR003593">
    <property type="entry name" value="AAA+_ATPase"/>
</dbReference>
<evidence type="ECO:0000256" key="4">
    <source>
        <dbReference type="ARBA" id="ARBA00022840"/>
    </source>
</evidence>
<keyword evidence="9" id="KW-1185">Reference proteome</keyword>
<dbReference type="SUPFAM" id="SSF52540">
    <property type="entry name" value="P-loop containing nucleoside triphosphate hydrolases"/>
    <property type="match status" value="1"/>
</dbReference>
<dbReference type="AlphaFoldDB" id="A0A1H6IVQ7"/>
<dbReference type="Gene3D" id="3.40.50.300">
    <property type="entry name" value="P-loop containing nucleotide triphosphate hydrolases"/>
    <property type="match status" value="1"/>
</dbReference>
<keyword evidence="6" id="KW-0406">Ion transport</keyword>
<dbReference type="InterPro" id="IPR050153">
    <property type="entry name" value="Metal_Ion_Import_ABC"/>
</dbReference>
<dbReference type="GO" id="GO:0005524">
    <property type="term" value="F:ATP binding"/>
    <property type="evidence" value="ECO:0007669"/>
    <property type="project" value="UniProtKB-KW"/>
</dbReference>
<evidence type="ECO:0000259" key="7">
    <source>
        <dbReference type="PROSITE" id="PS50893"/>
    </source>
</evidence>
<organism evidence="8 9">
    <name type="scientific">Magnetospirillum fulvum</name>
    <name type="common">Rhodospirillum fulvum</name>
    <dbReference type="NCBI Taxonomy" id="1082"/>
    <lineage>
        <taxon>Bacteria</taxon>
        <taxon>Pseudomonadati</taxon>
        <taxon>Pseudomonadota</taxon>
        <taxon>Alphaproteobacteria</taxon>
        <taxon>Rhodospirillales</taxon>
        <taxon>Rhodospirillaceae</taxon>
        <taxon>Magnetospirillum</taxon>
    </lineage>
</organism>
<reference evidence="9" key="1">
    <citation type="submission" date="2016-10" db="EMBL/GenBank/DDBJ databases">
        <authorList>
            <person name="Varghese N."/>
            <person name="Submissions S."/>
        </authorList>
    </citation>
    <scope>NUCLEOTIDE SEQUENCE [LARGE SCALE GENOMIC DNA]</scope>
    <source>
        <strain evidence="9">DSM 13234</strain>
    </source>
</reference>
<keyword evidence="5" id="KW-0862">Zinc</keyword>
<feature type="domain" description="ABC transporter" evidence="7">
    <location>
        <begin position="8"/>
        <end position="244"/>
    </location>
</feature>
<dbReference type="CDD" id="cd03214">
    <property type="entry name" value="ABC_Iron-Siderophores_B12_Hemin"/>
    <property type="match status" value="1"/>
</dbReference>
<keyword evidence="3" id="KW-0547">Nucleotide-binding</keyword>
<dbReference type="RefSeq" id="WP_074769441.1">
    <property type="nucleotide sequence ID" value="NZ_FNWO01000012.1"/>
</dbReference>
<dbReference type="PROSITE" id="PS50893">
    <property type="entry name" value="ABC_TRANSPORTER_2"/>
    <property type="match status" value="1"/>
</dbReference>